<gene>
    <name evidence="6" type="ORF">MPH_11550</name>
</gene>
<dbReference type="HOGENOM" id="CLU_1372445_0_0_1"/>
<comment type="similarity">
    <text evidence="1 3">Belongs to the type-B carboxylesterase/lipase family.</text>
</comment>
<feature type="region of interest" description="Disordered" evidence="4">
    <location>
        <begin position="43"/>
        <end position="65"/>
    </location>
</feature>
<dbReference type="InterPro" id="IPR050654">
    <property type="entry name" value="AChE-related_enzymes"/>
</dbReference>
<dbReference type="PANTHER" id="PTHR43918:SF4">
    <property type="entry name" value="CARBOXYLIC ESTER HYDROLASE"/>
    <property type="match status" value="1"/>
</dbReference>
<dbReference type="PROSITE" id="PS00122">
    <property type="entry name" value="CARBOXYLESTERASE_B_1"/>
    <property type="match status" value="1"/>
</dbReference>
<dbReference type="Proteomes" id="UP000007129">
    <property type="component" value="Unassembled WGS sequence"/>
</dbReference>
<dbReference type="AlphaFoldDB" id="K2RMH0"/>
<dbReference type="Gene3D" id="3.40.50.1820">
    <property type="entry name" value="alpha/beta hydrolase"/>
    <property type="match status" value="1"/>
</dbReference>
<dbReference type="VEuPathDB" id="FungiDB:MPH_11550"/>
<dbReference type="OrthoDB" id="408631at2759"/>
<dbReference type="PANTHER" id="PTHR43918">
    <property type="entry name" value="ACETYLCHOLINESTERASE"/>
    <property type="match status" value="1"/>
</dbReference>
<dbReference type="InterPro" id="IPR019819">
    <property type="entry name" value="Carboxylesterase_B_CS"/>
</dbReference>
<protein>
    <recommendedName>
        <fullName evidence="3">Carboxylic ester hydrolase</fullName>
        <ecNumber evidence="3">3.1.1.-</ecNumber>
    </recommendedName>
</protein>
<evidence type="ECO:0000256" key="3">
    <source>
        <dbReference type="RuleBase" id="RU361235"/>
    </source>
</evidence>
<feature type="domain" description="Carboxylesterase type B" evidence="5">
    <location>
        <begin position="69"/>
        <end position="199"/>
    </location>
</feature>
<dbReference type="GO" id="GO:0052689">
    <property type="term" value="F:carboxylic ester hydrolase activity"/>
    <property type="evidence" value="ECO:0007669"/>
    <property type="project" value="TreeGrafter"/>
</dbReference>
<dbReference type="EMBL" id="AHHD01000484">
    <property type="protein sequence ID" value="EKG11389.1"/>
    <property type="molecule type" value="Genomic_DNA"/>
</dbReference>
<dbReference type="InterPro" id="IPR029058">
    <property type="entry name" value="AB_hydrolase_fold"/>
</dbReference>
<accession>K2RMH0</accession>
<keyword evidence="2 3" id="KW-0378">Hydrolase</keyword>
<dbReference type="Pfam" id="PF00135">
    <property type="entry name" value="COesterase"/>
    <property type="match status" value="1"/>
</dbReference>
<evidence type="ECO:0000256" key="1">
    <source>
        <dbReference type="ARBA" id="ARBA00005964"/>
    </source>
</evidence>
<dbReference type="InterPro" id="IPR019826">
    <property type="entry name" value="Carboxylesterase_B_AS"/>
</dbReference>
<dbReference type="EC" id="3.1.1.-" evidence="3"/>
<dbReference type="InterPro" id="IPR002018">
    <property type="entry name" value="CarbesteraseB"/>
</dbReference>
<dbReference type="PROSITE" id="PS00941">
    <property type="entry name" value="CARBOXYLESTERASE_B_2"/>
    <property type="match status" value="1"/>
</dbReference>
<proteinExistence type="inferred from homology"/>
<sequence length="199" mass="21635">MLGAQIQTSPSRPTSLLFRALLRRTPLLCASLVASRMPSLPWEPLASSPRSPRSPRTRSLTPPSSTVYTEFLPGYLLTPGQTQSEDCLTLNIWAPRALNASSELLPVMIWIHGGGFTGGGSASPYKYGTRIVKDHQDVIVVALNYRVNIFGFPNSAALGGEHLNPGLEDQRKAVEWVYENIHAFGGDADRMILFGQSAG</sequence>
<dbReference type="STRING" id="1126212.K2RMH0"/>
<evidence type="ECO:0000259" key="5">
    <source>
        <dbReference type="Pfam" id="PF00135"/>
    </source>
</evidence>
<evidence type="ECO:0000256" key="4">
    <source>
        <dbReference type="SAM" id="MobiDB-lite"/>
    </source>
</evidence>
<reference evidence="6 7" key="1">
    <citation type="journal article" date="2012" name="BMC Genomics">
        <title>Tools to kill: Genome of one of the most destructive plant pathogenic fungi Macrophomina phaseolina.</title>
        <authorList>
            <person name="Islam M.S."/>
            <person name="Haque M.S."/>
            <person name="Islam M.M."/>
            <person name="Emdad E.M."/>
            <person name="Halim A."/>
            <person name="Hossen Q.M.M."/>
            <person name="Hossain M.Z."/>
            <person name="Ahmed B."/>
            <person name="Rahim S."/>
            <person name="Rahman M.S."/>
            <person name="Alam M.M."/>
            <person name="Hou S."/>
            <person name="Wan X."/>
            <person name="Saito J.A."/>
            <person name="Alam M."/>
        </authorList>
    </citation>
    <scope>NUCLEOTIDE SEQUENCE [LARGE SCALE GENOMIC DNA]</scope>
    <source>
        <strain evidence="6 7">MS6</strain>
    </source>
</reference>
<evidence type="ECO:0000256" key="2">
    <source>
        <dbReference type="ARBA" id="ARBA00022801"/>
    </source>
</evidence>
<comment type="caution">
    <text evidence="6">The sequence shown here is derived from an EMBL/GenBank/DDBJ whole genome shotgun (WGS) entry which is preliminary data.</text>
</comment>
<organism evidence="6 7">
    <name type="scientific">Macrophomina phaseolina (strain MS6)</name>
    <name type="common">Charcoal rot fungus</name>
    <dbReference type="NCBI Taxonomy" id="1126212"/>
    <lineage>
        <taxon>Eukaryota</taxon>
        <taxon>Fungi</taxon>
        <taxon>Dikarya</taxon>
        <taxon>Ascomycota</taxon>
        <taxon>Pezizomycotina</taxon>
        <taxon>Dothideomycetes</taxon>
        <taxon>Dothideomycetes incertae sedis</taxon>
        <taxon>Botryosphaeriales</taxon>
        <taxon>Botryosphaeriaceae</taxon>
        <taxon>Macrophomina</taxon>
    </lineage>
</organism>
<dbReference type="InParanoid" id="K2RMH0"/>
<dbReference type="MEROPS" id="S09.980"/>
<dbReference type="eggNOG" id="KOG4389">
    <property type="taxonomic scope" value="Eukaryota"/>
</dbReference>
<evidence type="ECO:0000313" key="6">
    <source>
        <dbReference type="EMBL" id="EKG11389.1"/>
    </source>
</evidence>
<evidence type="ECO:0000313" key="7">
    <source>
        <dbReference type="Proteomes" id="UP000007129"/>
    </source>
</evidence>
<name>K2RMH0_MACPH</name>
<dbReference type="SUPFAM" id="SSF53474">
    <property type="entry name" value="alpha/beta-Hydrolases"/>
    <property type="match status" value="1"/>
</dbReference>